<dbReference type="EMBL" id="JADGIZ020000097">
    <property type="protein sequence ID" value="KAL2911599.1"/>
    <property type="molecule type" value="Genomic_DNA"/>
</dbReference>
<dbReference type="Pfam" id="PF23761">
    <property type="entry name" value="Beta-prop_DCAF4"/>
    <property type="match status" value="1"/>
</dbReference>
<organism evidence="4 5">
    <name type="scientific">Polyrhizophydium stewartii</name>
    <dbReference type="NCBI Taxonomy" id="2732419"/>
    <lineage>
        <taxon>Eukaryota</taxon>
        <taxon>Fungi</taxon>
        <taxon>Fungi incertae sedis</taxon>
        <taxon>Chytridiomycota</taxon>
        <taxon>Chytridiomycota incertae sedis</taxon>
        <taxon>Chytridiomycetes</taxon>
        <taxon>Rhizophydiales</taxon>
        <taxon>Rhizophydiales incertae sedis</taxon>
        <taxon>Polyrhizophydium</taxon>
    </lineage>
</organism>
<accession>A0ABR4MWJ9</accession>
<evidence type="ECO:0000313" key="4">
    <source>
        <dbReference type="EMBL" id="KAL2911599.1"/>
    </source>
</evidence>
<keyword evidence="5" id="KW-1185">Reference proteome</keyword>
<reference evidence="4 5" key="1">
    <citation type="submission" date="2023-09" db="EMBL/GenBank/DDBJ databases">
        <title>Pangenome analysis of Batrachochytrium dendrobatidis and related Chytrids.</title>
        <authorList>
            <person name="Yacoub M.N."/>
            <person name="Stajich J.E."/>
            <person name="James T.Y."/>
        </authorList>
    </citation>
    <scope>NUCLEOTIDE SEQUENCE [LARGE SCALE GENOMIC DNA]</scope>
    <source>
        <strain evidence="4 5">JEL0888</strain>
    </source>
</reference>
<dbReference type="PANTHER" id="PTHR44472:SF1">
    <property type="entry name" value="DDB1 AND CUL4 ASSOCIATED FACTOR 4"/>
    <property type="match status" value="1"/>
</dbReference>
<feature type="compositionally biased region" description="Low complexity" evidence="3">
    <location>
        <begin position="1"/>
        <end position="15"/>
    </location>
</feature>
<feature type="region of interest" description="Disordered" evidence="3">
    <location>
        <begin position="72"/>
        <end position="91"/>
    </location>
</feature>
<evidence type="ECO:0000313" key="5">
    <source>
        <dbReference type="Proteomes" id="UP001527925"/>
    </source>
</evidence>
<protein>
    <submittedName>
        <fullName evidence="4">DDB1- and CUL4-associated factor 4</fullName>
    </submittedName>
</protein>
<name>A0ABR4MWJ9_9FUNG</name>
<evidence type="ECO:0000256" key="2">
    <source>
        <dbReference type="ARBA" id="ARBA00022737"/>
    </source>
</evidence>
<dbReference type="InterPro" id="IPR015943">
    <property type="entry name" value="WD40/YVTN_repeat-like_dom_sf"/>
</dbReference>
<dbReference type="Gene3D" id="2.130.10.10">
    <property type="entry name" value="YVTN repeat-like/Quinoprotein amine dehydrogenase"/>
    <property type="match status" value="1"/>
</dbReference>
<gene>
    <name evidence="4" type="primary">DCAF4</name>
    <name evidence="4" type="ORF">HK105_208938</name>
</gene>
<comment type="caution">
    <text evidence="4">The sequence shown here is derived from an EMBL/GenBank/DDBJ whole genome shotgun (WGS) entry which is preliminary data.</text>
</comment>
<dbReference type="SUPFAM" id="SSF50978">
    <property type="entry name" value="WD40 repeat-like"/>
    <property type="match status" value="1"/>
</dbReference>
<feature type="region of interest" description="Disordered" evidence="3">
    <location>
        <begin position="1"/>
        <end position="53"/>
    </location>
</feature>
<keyword evidence="1" id="KW-0853">WD repeat</keyword>
<evidence type="ECO:0000256" key="1">
    <source>
        <dbReference type="ARBA" id="ARBA00022574"/>
    </source>
</evidence>
<dbReference type="InterPro" id="IPR036322">
    <property type="entry name" value="WD40_repeat_dom_sf"/>
</dbReference>
<proteinExistence type="predicted"/>
<evidence type="ECO:0000256" key="3">
    <source>
        <dbReference type="SAM" id="MobiDB-lite"/>
    </source>
</evidence>
<dbReference type="InterPro" id="IPR052254">
    <property type="entry name" value="CUL4-DDB1_E3_ligase_receptor"/>
</dbReference>
<sequence length="517" mass="56156">MEEADTGAAAAATGTIRSQSSLDTDGSRSDGSPSGGPHGQQQQAPPQIPGHYWDPDKRRYFRIVLAKNATESSRQFTRSAIRDRTSEQSNQRAALHLRARTLQRAHRASRQQAHSAYSSLPLLLADRDMGMRFSECRTFEAMFSYLRRRSQLRMADIETPPSSGGQTTQPRQDLLASAQQNTALRPLPVQADAADGELPATQGPAPLAGIAHFGYNALSGSLALAKLDGTVRIVQTEMNDQDEIVLNTRRRPRLIGRHQSVISSLLFDRFGDSQIVAVSTLGTQLSSGELCIYHSPLQADDADESGSAETFREERFKPRKTVAMWSSAQGITYVLRDWHRFNTTAHFLSMPSRSDVLAVEFDSETPELLYNATRAGGIYAYDLRNYSGMRPAAQMIPPPSPNVGVTSMVSVGTQLLAASLDGEIRLWDTRAAHQPLATLSGASNASRAVTVQAIHGAIALAATDDGWFRTWSLRTGGLLGAWQTGMPTGLASCARWDGSVGVWVSDAQGLSHYTSLA</sequence>
<dbReference type="Proteomes" id="UP001527925">
    <property type="component" value="Unassembled WGS sequence"/>
</dbReference>
<keyword evidence="2" id="KW-0677">Repeat</keyword>
<dbReference type="PANTHER" id="PTHR44472">
    <property type="entry name" value="DDB1- AND CUL4-ASSOCIATED FACTOR 4-RELATED"/>
    <property type="match status" value="1"/>
</dbReference>